<evidence type="ECO:0000256" key="2">
    <source>
        <dbReference type="SAM" id="Phobius"/>
    </source>
</evidence>
<evidence type="ECO:0000313" key="3">
    <source>
        <dbReference type="EMBL" id="KAJ8063273.1"/>
    </source>
</evidence>
<gene>
    <name evidence="3" type="ORF">OCU04_008504</name>
</gene>
<feature type="region of interest" description="Disordered" evidence="1">
    <location>
        <begin position="1"/>
        <end position="65"/>
    </location>
</feature>
<protein>
    <submittedName>
        <fullName evidence="3">Uncharacterized protein</fullName>
    </submittedName>
</protein>
<feature type="compositionally biased region" description="Low complexity" evidence="1">
    <location>
        <begin position="38"/>
        <end position="62"/>
    </location>
</feature>
<comment type="caution">
    <text evidence="3">The sequence shown here is derived from an EMBL/GenBank/DDBJ whole genome shotgun (WGS) entry which is preliminary data.</text>
</comment>
<organism evidence="3 4">
    <name type="scientific">Sclerotinia nivalis</name>
    <dbReference type="NCBI Taxonomy" id="352851"/>
    <lineage>
        <taxon>Eukaryota</taxon>
        <taxon>Fungi</taxon>
        <taxon>Dikarya</taxon>
        <taxon>Ascomycota</taxon>
        <taxon>Pezizomycotina</taxon>
        <taxon>Leotiomycetes</taxon>
        <taxon>Helotiales</taxon>
        <taxon>Sclerotiniaceae</taxon>
        <taxon>Sclerotinia</taxon>
    </lineage>
</organism>
<proteinExistence type="predicted"/>
<reference evidence="3" key="1">
    <citation type="submission" date="2022-11" db="EMBL/GenBank/DDBJ databases">
        <title>Genome Resource of Sclerotinia nivalis Strain SnTB1, a Plant Pathogen Isolated from American Ginseng.</title>
        <authorList>
            <person name="Fan S."/>
        </authorList>
    </citation>
    <scope>NUCLEOTIDE SEQUENCE</scope>
    <source>
        <strain evidence="3">SnTB1</strain>
    </source>
</reference>
<feature type="compositionally biased region" description="Polar residues" evidence="1">
    <location>
        <begin position="11"/>
        <end position="25"/>
    </location>
</feature>
<name>A0A9X0DJQ9_9HELO</name>
<sequence>MADKTAFPRSRPTSMSSQKSASPVNRTFLKSSLKKPSKPSLKDSSSNPSTSQSSQHKSLSQKLRPKSFSLSNIQTPAWLSKFRASKTGVYILEFWDTSRRWFLRHSFKFLLAALVYTSLIFLIAKDNAITSRNNLAYISDVLKIASGFSETVDDGYLIESIPGAFRDAGTDLRDFYNKHVDSNDPFARPMHILLVELEAIDFGWESFAESRDEAVTNVKEQVQSSRSVFQDELDRLKEVEAKERKGMWWKSLGKRLLLDDPYESKAHFEGKNFVNITGNIQNYISTWRATTIPELSYRLTSTKGGPTGGLPAKMKEVQEKWPKRLWGEKRFRSAPVDELEDVREKAISILKRADGIYGVFLSTIHLLNWGGEKEKWRGFGEEHLEELLGAFDEAIQRLEGAEWMVRERQLSRSD</sequence>
<evidence type="ECO:0000313" key="4">
    <source>
        <dbReference type="Proteomes" id="UP001152300"/>
    </source>
</evidence>
<keyword evidence="2" id="KW-0812">Transmembrane</keyword>
<dbReference type="AlphaFoldDB" id="A0A9X0DJQ9"/>
<keyword evidence="2" id="KW-1133">Transmembrane helix</keyword>
<keyword evidence="4" id="KW-1185">Reference proteome</keyword>
<dbReference type="EMBL" id="JAPEIS010000009">
    <property type="protein sequence ID" value="KAJ8063273.1"/>
    <property type="molecule type" value="Genomic_DNA"/>
</dbReference>
<feature type="transmembrane region" description="Helical" evidence="2">
    <location>
        <begin position="107"/>
        <end position="124"/>
    </location>
</feature>
<dbReference type="OrthoDB" id="3542960at2759"/>
<keyword evidence="2" id="KW-0472">Membrane</keyword>
<dbReference type="Proteomes" id="UP001152300">
    <property type="component" value="Unassembled WGS sequence"/>
</dbReference>
<evidence type="ECO:0000256" key="1">
    <source>
        <dbReference type="SAM" id="MobiDB-lite"/>
    </source>
</evidence>
<accession>A0A9X0DJQ9</accession>